<keyword evidence="2" id="KW-1185">Reference proteome</keyword>
<proteinExistence type="predicted"/>
<evidence type="ECO:0000313" key="2">
    <source>
        <dbReference type="Proteomes" id="UP000821865"/>
    </source>
</evidence>
<reference evidence="1" key="1">
    <citation type="submission" date="2020-05" db="EMBL/GenBank/DDBJ databases">
        <title>Large-scale comparative analyses of tick genomes elucidate their genetic diversity and vector capacities.</title>
        <authorList>
            <person name="Jia N."/>
            <person name="Wang J."/>
            <person name="Shi W."/>
            <person name="Du L."/>
            <person name="Sun Y."/>
            <person name="Zhan W."/>
            <person name="Jiang J."/>
            <person name="Wang Q."/>
            <person name="Zhang B."/>
            <person name="Ji P."/>
            <person name="Sakyi L.B."/>
            <person name="Cui X."/>
            <person name="Yuan T."/>
            <person name="Jiang B."/>
            <person name="Yang W."/>
            <person name="Lam T.T.-Y."/>
            <person name="Chang Q."/>
            <person name="Ding S."/>
            <person name="Wang X."/>
            <person name="Zhu J."/>
            <person name="Ruan X."/>
            <person name="Zhao L."/>
            <person name="Wei J."/>
            <person name="Que T."/>
            <person name="Du C."/>
            <person name="Cheng J."/>
            <person name="Dai P."/>
            <person name="Han X."/>
            <person name="Huang E."/>
            <person name="Gao Y."/>
            <person name="Liu J."/>
            <person name="Shao H."/>
            <person name="Ye R."/>
            <person name="Li L."/>
            <person name="Wei W."/>
            <person name="Wang X."/>
            <person name="Wang C."/>
            <person name="Yang T."/>
            <person name="Huo Q."/>
            <person name="Li W."/>
            <person name="Guo W."/>
            <person name="Chen H."/>
            <person name="Zhou L."/>
            <person name="Ni X."/>
            <person name="Tian J."/>
            <person name="Zhou Y."/>
            <person name="Sheng Y."/>
            <person name="Liu T."/>
            <person name="Pan Y."/>
            <person name="Xia L."/>
            <person name="Li J."/>
            <person name="Zhao F."/>
            <person name="Cao W."/>
        </authorList>
    </citation>
    <scope>NUCLEOTIDE SEQUENCE</scope>
    <source>
        <strain evidence="1">Dsil-2018</strain>
    </source>
</reference>
<evidence type="ECO:0000313" key="1">
    <source>
        <dbReference type="EMBL" id="KAH7973583.1"/>
    </source>
</evidence>
<sequence>MWQKASSSAHEHKTTTSHASAQERKVLLLLRSATQQADNGFTTSEHAAWCLDVRKFHEIYGTTERAIVAEGAWTAKALGSSTSTQGAVSSSQDAICAVSGLGSTGETSMLNPVLLFAQSKSKKSPPSTVLKENILEKPGHHALRRGCLGEAVMDRPAPVQRPTKAQCFLFNVPVSTPVDAIIDSVEEVVGAGGLQYLQHHGGNKFLAAVRSAAQAAKMAAKGSLLLANKIVPLERMGTPVVYVTVYRLPPCVSDDVLTAALAPYGKCRGISDVVFKDRTDISNGSRLVKLEMVKPPPNFITVTGFRVMLEYKGMKRVCSKCGEEGHFGASCTSSRCARCAIFGHPTATCNAPCRRCNGEHATVDCVQPRSYAAAVATATPAQPALEDNAPEGTAQTQTTDQPGEEESAPEVPTPASAGASDGASSPSTDAESNETLLAIMSSSATEDDEEPALDAPLTRSQRERLLTCATTPNAGEDADGRHLGISEVSTGPSRITPVVKTTTALASSTSAAVKERRTRSQTASEDAKRILSSESSTSSEPTSTPSKKCKKMPRDTTTMDVVSDSETY</sequence>
<gene>
    <name evidence="1" type="ORF">HPB49_002812</name>
</gene>
<organism evidence="1 2">
    <name type="scientific">Dermacentor silvarum</name>
    <name type="common">Tick</name>
    <dbReference type="NCBI Taxonomy" id="543639"/>
    <lineage>
        <taxon>Eukaryota</taxon>
        <taxon>Metazoa</taxon>
        <taxon>Ecdysozoa</taxon>
        <taxon>Arthropoda</taxon>
        <taxon>Chelicerata</taxon>
        <taxon>Arachnida</taxon>
        <taxon>Acari</taxon>
        <taxon>Parasitiformes</taxon>
        <taxon>Ixodida</taxon>
        <taxon>Ixodoidea</taxon>
        <taxon>Ixodidae</taxon>
        <taxon>Rhipicephalinae</taxon>
        <taxon>Dermacentor</taxon>
    </lineage>
</organism>
<dbReference type="EMBL" id="CM023479">
    <property type="protein sequence ID" value="KAH7973583.1"/>
    <property type="molecule type" value="Genomic_DNA"/>
</dbReference>
<name>A0ACB8DML1_DERSI</name>
<protein>
    <submittedName>
        <fullName evidence="1">Uncharacterized protein</fullName>
    </submittedName>
</protein>
<dbReference type="Proteomes" id="UP000821865">
    <property type="component" value="Chromosome 10"/>
</dbReference>
<accession>A0ACB8DML1</accession>
<comment type="caution">
    <text evidence="1">The sequence shown here is derived from an EMBL/GenBank/DDBJ whole genome shotgun (WGS) entry which is preliminary data.</text>
</comment>